<accession>X0W2F9</accession>
<dbReference type="GO" id="GO:0009089">
    <property type="term" value="P:lysine biosynthetic process via diaminopimelate"/>
    <property type="evidence" value="ECO:0007669"/>
    <property type="project" value="InterPro"/>
</dbReference>
<name>X0W2F9_9ZZZZ</name>
<dbReference type="AlphaFoldDB" id="X0W2F9"/>
<dbReference type="InterPro" id="IPR000846">
    <property type="entry name" value="DapB_N"/>
</dbReference>
<gene>
    <name evidence="4" type="ORF">S01H1_46924</name>
</gene>
<dbReference type="CDD" id="cd24146">
    <property type="entry name" value="nat-AmDH_N_like"/>
    <property type="match status" value="1"/>
</dbReference>
<proteinExistence type="predicted"/>
<reference evidence="4" key="1">
    <citation type="journal article" date="2014" name="Front. Microbiol.">
        <title>High frequency of phylogenetically diverse reductive dehalogenase-homologous genes in deep subseafloor sedimentary metagenomes.</title>
        <authorList>
            <person name="Kawai M."/>
            <person name="Futagami T."/>
            <person name="Toyoda A."/>
            <person name="Takaki Y."/>
            <person name="Nishi S."/>
            <person name="Hori S."/>
            <person name="Arai W."/>
            <person name="Tsubouchi T."/>
            <person name="Morono Y."/>
            <person name="Uchiyama I."/>
            <person name="Ito T."/>
            <person name="Fujiyama A."/>
            <person name="Inagaki F."/>
            <person name="Takami H."/>
        </authorList>
    </citation>
    <scope>NUCLEOTIDE SEQUENCE</scope>
    <source>
        <strain evidence="4">Expedition CK06-06</strain>
    </source>
</reference>
<dbReference type="GO" id="GO:0008839">
    <property type="term" value="F:4-hydroxy-tetrahydrodipicolinate reductase"/>
    <property type="evidence" value="ECO:0007669"/>
    <property type="project" value="InterPro"/>
</dbReference>
<dbReference type="SUPFAM" id="SSF51735">
    <property type="entry name" value="NAD(P)-binding Rossmann-fold domains"/>
    <property type="match status" value="1"/>
</dbReference>
<evidence type="ECO:0000259" key="3">
    <source>
        <dbReference type="Pfam" id="PF01113"/>
    </source>
</evidence>
<dbReference type="EMBL" id="BARS01030064">
    <property type="protein sequence ID" value="GAG17507.1"/>
    <property type="molecule type" value="Genomic_DNA"/>
</dbReference>
<feature type="domain" description="Dihydrodipicolinate reductase N-terminal" evidence="3">
    <location>
        <begin position="13"/>
        <end position="88"/>
    </location>
</feature>
<dbReference type="Pfam" id="PF01113">
    <property type="entry name" value="DapB_N"/>
    <property type="match status" value="1"/>
</dbReference>
<keyword evidence="1" id="KW-0521">NADP</keyword>
<sequence length="166" mass="18272">MQHKQMYKDKKLRVISYGLGPIGVKAVQIVLDSERLQMVGAIDIDEEKVGKDVGNLLTLNRETGIFVSNNSHKVFSDTYADVVLHATGSRLDKVYPQIQDIVSAGLNCVSSCEELFSPYAKYPDLSQKIDKAAKEHNATVVGTGVNPGFVMDTLPLFLTGVCERIR</sequence>
<comment type="caution">
    <text evidence="4">The sequence shown here is derived from an EMBL/GenBank/DDBJ whole genome shotgun (WGS) entry which is preliminary data.</text>
</comment>
<dbReference type="Gene3D" id="3.40.50.720">
    <property type="entry name" value="NAD(P)-binding Rossmann-like Domain"/>
    <property type="match status" value="1"/>
</dbReference>
<evidence type="ECO:0000256" key="2">
    <source>
        <dbReference type="ARBA" id="ARBA00023002"/>
    </source>
</evidence>
<evidence type="ECO:0000313" key="4">
    <source>
        <dbReference type="EMBL" id="GAG17507.1"/>
    </source>
</evidence>
<feature type="non-terminal residue" evidence="4">
    <location>
        <position position="166"/>
    </location>
</feature>
<protein>
    <recommendedName>
        <fullName evidence="3">Dihydrodipicolinate reductase N-terminal domain-containing protein</fullName>
    </recommendedName>
</protein>
<keyword evidence="2" id="KW-0560">Oxidoreductase</keyword>
<dbReference type="InterPro" id="IPR036291">
    <property type="entry name" value="NAD(P)-bd_dom_sf"/>
</dbReference>
<evidence type="ECO:0000256" key="1">
    <source>
        <dbReference type="ARBA" id="ARBA00022857"/>
    </source>
</evidence>
<organism evidence="4">
    <name type="scientific">marine sediment metagenome</name>
    <dbReference type="NCBI Taxonomy" id="412755"/>
    <lineage>
        <taxon>unclassified sequences</taxon>
        <taxon>metagenomes</taxon>
        <taxon>ecological metagenomes</taxon>
    </lineage>
</organism>